<dbReference type="SUPFAM" id="SSF109604">
    <property type="entry name" value="HD-domain/PDEase-like"/>
    <property type="match status" value="1"/>
</dbReference>
<protein>
    <submittedName>
        <fullName evidence="4">HD domain-containing protein</fullName>
    </submittedName>
</protein>
<sequence>MPSNRLAQQIAFIVEIDKLKQILRQTLLTNASRQENSAEHSWHIALMAIVLAEYAPAGVNLLHAVKLLLLHDLVEIDAGDTFCYDLSGNQSKAERELAAADRLFGLLPPDQGTELRSLWEEFEAQVTPEAKFAVALDRLQPILNNQQTGGASWKKHGIRADQVLWRMQPVQEGAPELWPLVEQIVADCVAAGYLQQASQAESVST</sequence>
<evidence type="ECO:0000256" key="1">
    <source>
        <dbReference type="ARBA" id="ARBA00022723"/>
    </source>
</evidence>
<dbReference type="Gene3D" id="1.10.3210.10">
    <property type="entry name" value="Hypothetical protein af1432"/>
    <property type="match status" value="1"/>
</dbReference>
<dbReference type="Proteomes" id="UP001464891">
    <property type="component" value="Unassembled WGS sequence"/>
</dbReference>
<dbReference type="InterPro" id="IPR006674">
    <property type="entry name" value="HD_domain"/>
</dbReference>
<gene>
    <name evidence="4" type="ORF">NC998_06700</name>
</gene>
<keyword evidence="2" id="KW-0378">Hydrolase</keyword>
<evidence type="ECO:0000259" key="3">
    <source>
        <dbReference type="Pfam" id="PF13023"/>
    </source>
</evidence>
<accession>A0ABV0J4V7</accession>
<comment type="caution">
    <text evidence="4">The sequence shown here is derived from an EMBL/GenBank/DDBJ whole genome shotgun (WGS) entry which is preliminary data.</text>
</comment>
<dbReference type="Pfam" id="PF13023">
    <property type="entry name" value="HD_3"/>
    <property type="match status" value="1"/>
</dbReference>
<reference evidence="4 5" key="1">
    <citation type="submission" date="2022-04" db="EMBL/GenBank/DDBJ databases">
        <title>Positive selection, recombination, and allopatry shape intraspecific diversity of widespread and dominant cyanobacteria.</title>
        <authorList>
            <person name="Wei J."/>
            <person name="Shu W."/>
            <person name="Hu C."/>
        </authorList>
    </citation>
    <scope>NUCLEOTIDE SEQUENCE [LARGE SCALE GENOMIC DNA]</scope>
    <source>
        <strain evidence="4 5">GB2-A4</strain>
    </source>
</reference>
<dbReference type="EMBL" id="JAMPKM010000003">
    <property type="protein sequence ID" value="MEP0816780.1"/>
    <property type="molecule type" value="Genomic_DNA"/>
</dbReference>
<evidence type="ECO:0000256" key="2">
    <source>
        <dbReference type="ARBA" id="ARBA00022801"/>
    </source>
</evidence>
<keyword evidence="5" id="KW-1185">Reference proteome</keyword>
<dbReference type="PANTHER" id="PTHR11845">
    <property type="entry name" value="5'-DEOXYNUCLEOTIDASE HDDC2"/>
    <property type="match status" value="1"/>
</dbReference>
<keyword evidence="1" id="KW-0479">Metal-binding</keyword>
<evidence type="ECO:0000313" key="5">
    <source>
        <dbReference type="Proteomes" id="UP001464891"/>
    </source>
</evidence>
<organism evidence="4 5">
    <name type="scientific">Trichocoleus desertorum GB2-A4</name>
    <dbReference type="NCBI Taxonomy" id="2933944"/>
    <lineage>
        <taxon>Bacteria</taxon>
        <taxon>Bacillati</taxon>
        <taxon>Cyanobacteriota</taxon>
        <taxon>Cyanophyceae</taxon>
        <taxon>Leptolyngbyales</taxon>
        <taxon>Trichocoleusaceae</taxon>
        <taxon>Trichocoleus</taxon>
    </lineage>
</organism>
<dbReference type="PANTHER" id="PTHR11845:SF13">
    <property type="entry name" value="5'-DEOXYNUCLEOTIDASE HDDC2"/>
    <property type="match status" value="1"/>
</dbReference>
<proteinExistence type="predicted"/>
<dbReference type="InterPro" id="IPR039356">
    <property type="entry name" value="YfbR/HDDC2"/>
</dbReference>
<dbReference type="RefSeq" id="WP_190438851.1">
    <property type="nucleotide sequence ID" value="NZ_JAMPKM010000003.1"/>
</dbReference>
<name>A0ABV0J4V7_9CYAN</name>
<evidence type="ECO:0000313" key="4">
    <source>
        <dbReference type="EMBL" id="MEP0816780.1"/>
    </source>
</evidence>
<feature type="domain" description="HD" evidence="3">
    <location>
        <begin position="16"/>
        <end position="178"/>
    </location>
</feature>